<gene>
    <name evidence="3" type="ORF">CSOL1703_00011902</name>
</gene>
<dbReference type="AlphaFoldDB" id="A0A9N9YZB1"/>
<organism evidence="3 4">
    <name type="scientific">Clonostachys solani</name>
    <dbReference type="NCBI Taxonomy" id="160281"/>
    <lineage>
        <taxon>Eukaryota</taxon>
        <taxon>Fungi</taxon>
        <taxon>Dikarya</taxon>
        <taxon>Ascomycota</taxon>
        <taxon>Pezizomycotina</taxon>
        <taxon>Sordariomycetes</taxon>
        <taxon>Hypocreomycetidae</taxon>
        <taxon>Hypocreales</taxon>
        <taxon>Bionectriaceae</taxon>
        <taxon>Clonostachys</taxon>
    </lineage>
</organism>
<evidence type="ECO:0000313" key="3">
    <source>
        <dbReference type="EMBL" id="CAH0046174.1"/>
    </source>
</evidence>
<dbReference type="OrthoDB" id="515692at2759"/>
<name>A0A9N9YZB1_9HYPO</name>
<feature type="compositionally biased region" description="Polar residues" evidence="1">
    <location>
        <begin position="44"/>
        <end position="56"/>
    </location>
</feature>
<feature type="region of interest" description="Disordered" evidence="1">
    <location>
        <begin position="1"/>
        <end position="57"/>
    </location>
</feature>
<protein>
    <recommendedName>
        <fullName evidence="2">DUF7730 domain-containing protein</fullName>
    </recommendedName>
</protein>
<accession>A0A9N9YZB1</accession>
<sequence length="446" mass="50317">PSGSSMKKLLHKMLPHRGKDQAKKGDPDVLPVLDDPRVRPLTPTPSNHELTQSSIEAASGSPFFQKLPSEIRTRILTEAFGARTVHMDLWQDHPDVEIPKNDKSSHGPHVHGRGRVYTAGRPGYNYLLRDQQEPKQWIWQGSVCHRNAPEPYKKFWTELEPSEDFCRYGGLGDTELGDICEMWHAKDDEPSCNIGAMGWLLSCRQAYKEGIEVLYSTNTIHSASKLMLLNLDKLLLPQRLSNIKSLELIWTFDPYLGDCEPTREPCRDSESFDKFLEALPVFFPGVQHLHVAIQGEIFPGERKASGGWGFMKNTTKAIEVVFEKDIMIPFDQMVHRLGPGVRQVTLACSSFLYGGARGVALENNPDHVQQVHLGAKKERFWRPFVGGRGRNNHLGGYWVQLGQRDAKPVHLHIISRFGFPSSGPMTPPEKAVLASPASLWYADMRR</sequence>
<dbReference type="InterPro" id="IPR056632">
    <property type="entry name" value="DUF7730"/>
</dbReference>
<dbReference type="PANTHER" id="PTHR38790">
    <property type="entry name" value="2EXR DOMAIN-CONTAINING PROTEIN-RELATED"/>
    <property type="match status" value="1"/>
</dbReference>
<evidence type="ECO:0000259" key="2">
    <source>
        <dbReference type="Pfam" id="PF24864"/>
    </source>
</evidence>
<dbReference type="Proteomes" id="UP000775872">
    <property type="component" value="Unassembled WGS sequence"/>
</dbReference>
<feature type="domain" description="DUF7730" evidence="2">
    <location>
        <begin position="180"/>
        <end position="293"/>
    </location>
</feature>
<feature type="compositionally biased region" description="Basic and acidic residues" evidence="1">
    <location>
        <begin position="17"/>
        <end position="27"/>
    </location>
</feature>
<evidence type="ECO:0000256" key="1">
    <source>
        <dbReference type="SAM" id="MobiDB-lite"/>
    </source>
</evidence>
<feature type="non-terminal residue" evidence="3">
    <location>
        <position position="1"/>
    </location>
</feature>
<dbReference type="Pfam" id="PF24864">
    <property type="entry name" value="DUF7730"/>
    <property type="match status" value="1"/>
</dbReference>
<dbReference type="EMBL" id="CABFOC020000014">
    <property type="protein sequence ID" value="CAH0046174.1"/>
    <property type="molecule type" value="Genomic_DNA"/>
</dbReference>
<keyword evidence="4" id="KW-1185">Reference proteome</keyword>
<comment type="caution">
    <text evidence="3">The sequence shown here is derived from an EMBL/GenBank/DDBJ whole genome shotgun (WGS) entry which is preliminary data.</text>
</comment>
<reference evidence="3" key="1">
    <citation type="submission" date="2021-10" db="EMBL/GenBank/DDBJ databases">
        <authorList>
            <person name="Piombo E."/>
        </authorList>
    </citation>
    <scope>NUCLEOTIDE SEQUENCE</scope>
</reference>
<proteinExistence type="predicted"/>
<evidence type="ECO:0000313" key="4">
    <source>
        <dbReference type="Proteomes" id="UP000775872"/>
    </source>
</evidence>